<dbReference type="OrthoDB" id="2789670at2759"/>
<dbReference type="EMBL" id="LR899011">
    <property type="protein sequence ID" value="CAD7083921.1"/>
    <property type="molecule type" value="Genomic_DNA"/>
</dbReference>
<dbReference type="GO" id="GO:0005789">
    <property type="term" value="C:endoplasmic reticulum membrane"/>
    <property type="evidence" value="ECO:0007669"/>
    <property type="project" value="UniProtKB-SubCell"/>
</dbReference>
<comment type="cofactor">
    <cofactor evidence="1">
        <name>heme</name>
        <dbReference type="ChEBI" id="CHEBI:30413"/>
    </cofactor>
</comment>
<evidence type="ECO:0000256" key="11">
    <source>
        <dbReference type="ARBA" id="ARBA00023004"/>
    </source>
</evidence>
<dbReference type="FunFam" id="1.10.630.10:FF:000042">
    <property type="entry name" value="Cytochrome P450"/>
    <property type="match status" value="2"/>
</dbReference>
<sequence>MIGTVLSVLWSQWTLLLGILLFLAYKWLTSTYDFFEKKNVQYEKPTIFFGNFGRILLRQESMFDMVIRFYLKFKDYKYYGLFEMRNPALVIASPEIIKQITIKDFDYFLNHRVVLDAEVEPLFGNSLFALKDQKWKNMRATLSPAFTGSKMRLMFQLVDECGRNASKFLKSEAKGKGPLEMDLKDFFTRFTNDVVATCAFGIQVNSVLEKDNQFYHMSRKATNFSGLAAIKFFMFSNCHKIMKLLKVKLFDEKFSKYFYSLVLNTMQERATKGIIRPDMINLLMEARKGILQASDVGKSGTDDGFAVVQESSVDGKVVNHIWTDDDLVAQCFVFFLAGFETSSVLMCFCAHELMENPEVQQKLIEEIDRVREDLGDKPLTYEVLQRMQYMDMVISETLRKWPPAIATDRVCNKSYLIGDKEGEGVKLYPGDVISIPIVGLHRDPDYFPNSDKFDPERFSSENKDQIQPFTYLPFGVGPRNCIGSRFALMETKAIIFHLLSEFTFEASPRSCVPISLDKTGFTLKPEGVSLFIAYKWLTSPYDFFEKKNVICEKPVIFFENFKSLIFRQESMFDMFKRFYMKFKKYKYYGMFEIRSPALNIASPEIIKQITVKDFDSFLNHRPVFDPEDEPLFGNTLFALKDQKWKDMRATLSPAFTGSKMRLMFQLMDECGHNAMKFLKSEAKGKGQIEMELKDLFTRFTNDVIATCAFGLQINSLLEKDNRFYHMSRKATNVSGFAALRFFLLTNFHQITKLFKIKFFDEKFSNYFYSLVLDTMQERAAKGIFRPDMIQLLMEARKGTLQASDVDKPDIDEGFATAQEFSTGQKPVNRFWTNDEVVAQCFVFFGAGFETSSALMGFCAHELMQNPDVQQKLIEEIDQVRKELGDEPLTYEVLQRMQYMDMVISETLRKWPPAIATDRVCNKPYVIDRESGDGVKLNPGDVISIPIVGLHYDPEYFPNPDKFDPERFSPENKTQIQPFTYMPFGVGPRNCIGSRFALMETKVVIFHLLSEFTFEASPRTCIPITMDKTSFQLKPAGGFWINFKPRREESLL</sequence>
<dbReference type="Gene3D" id="1.10.630.10">
    <property type="entry name" value="Cytochrome P450"/>
    <property type="match status" value="2"/>
</dbReference>
<dbReference type="PANTHER" id="PTHR24292">
    <property type="entry name" value="CYTOCHROME P450"/>
    <property type="match status" value="1"/>
</dbReference>
<dbReference type="PRINTS" id="PR00385">
    <property type="entry name" value="P450"/>
</dbReference>
<dbReference type="InterPro" id="IPR050476">
    <property type="entry name" value="Insect_CytP450_Detox"/>
</dbReference>
<evidence type="ECO:0008006" key="16">
    <source>
        <dbReference type="Google" id="ProtNLM"/>
    </source>
</evidence>
<dbReference type="InterPro" id="IPR001128">
    <property type="entry name" value="Cyt_P450"/>
</dbReference>
<dbReference type="InParanoid" id="A0A7R8UN87"/>
<evidence type="ECO:0000256" key="6">
    <source>
        <dbReference type="ARBA" id="ARBA00022617"/>
    </source>
</evidence>
<dbReference type="AlphaFoldDB" id="A0A7R8UN87"/>
<dbReference type="FunCoup" id="A0A7R8UN87">
    <property type="interactions" value="50"/>
</dbReference>
<reference evidence="14 15" key="1">
    <citation type="submission" date="2020-11" db="EMBL/GenBank/DDBJ databases">
        <authorList>
            <person name="Wallbank WR R."/>
            <person name="Pardo Diaz C."/>
            <person name="Kozak K."/>
            <person name="Martin S."/>
            <person name="Jiggins C."/>
            <person name="Moest M."/>
            <person name="Warren A I."/>
            <person name="Generalovic N T."/>
            <person name="Byers J.R.P. K."/>
            <person name="Montejo-Kovacevich G."/>
            <person name="Yen C E."/>
        </authorList>
    </citation>
    <scope>NUCLEOTIDE SEQUENCE [LARGE SCALE GENOMIC DNA]</scope>
</reference>
<dbReference type="CDD" id="cd11056">
    <property type="entry name" value="CYP6-like"/>
    <property type="match status" value="2"/>
</dbReference>
<evidence type="ECO:0000256" key="10">
    <source>
        <dbReference type="ARBA" id="ARBA00023002"/>
    </source>
</evidence>
<dbReference type="GO" id="GO:0020037">
    <property type="term" value="F:heme binding"/>
    <property type="evidence" value="ECO:0007669"/>
    <property type="project" value="InterPro"/>
</dbReference>
<keyword evidence="8" id="KW-0256">Endoplasmic reticulum</keyword>
<accession>A0A7R8UN87</accession>
<keyword evidence="6" id="KW-0349">Heme</keyword>
<evidence type="ECO:0000256" key="12">
    <source>
        <dbReference type="ARBA" id="ARBA00023033"/>
    </source>
</evidence>
<proteinExistence type="inferred from homology"/>
<keyword evidence="15" id="KW-1185">Reference proteome</keyword>
<evidence type="ECO:0000256" key="5">
    <source>
        <dbReference type="ARBA" id="ARBA00010617"/>
    </source>
</evidence>
<evidence type="ECO:0000256" key="13">
    <source>
        <dbReference type="ARBA" id="ARBA00023136"/>
    </source>
</evidence>
<protein>
    <recommendedName>
        <fullName evidence="16">Cytochrome P450</fullName>
    </recommendedName>
</protein>
<evidence type="ECO:0000256" key="2">
    <source>
        <dbReference type="ARBA" id="ARBA00003690"/>
    </source>
</evidence>
<comment type="subcellular location">
    <subcellularLocation>
        <location evidence="4">Endoplasmic reticulum membrane</location>
        <topology evidence="4">Peripheral membrane protein</topology>
    </subcellularLocation>
    <subcellularLocation>
        <location evidence="3">Microsome membrane</location>
        <topology evidence="3">Peripheral membrane protein</topology>
    </subcellularLocation>
</comment>
<keyword evidence="9" id="KW-0492">Microsome</keyword>
<keyword evidence="12" id="KW-0503">Monooxygenase</keyword>
<dbReference type="GO" id="GO:0005506">
    <property type="term" value="F:iron ion binding"/>
    <property type="evidence" value="ECO:0007669"/>
    <property type="project" value="InterPro"/>
</dbReference>
<evidence type="ECO:0000256" key="4">
    <source>
        <dbReference type="ARBA" id="ARBA00004406"/>
    </source>
</evidence>
<evidence type="ECO:0000313" key="14">
    <source>
        <dbReference type="EMBL" id="CAD7083921.1"/>
    </source>
</evidence>
<dbReference type="Proteomes" id="UP000594454">
    <property type="component" value="Chromosome 3"/>
</dbReference>
<dbReference type="InterPro" id="IPR002401">
    <property type="entry name" value="Cyt_P450_E_grp-I"/>
</dbReference>
<dbReference type="GO" id="GO:0016705">
    <property type="term" value="F:oxidoreductase activity, acting on paired donors, with incorporation or reduction of molecular oxygen"/>
    <property type="evidence" value="ECO:0007669"/>
    <property type="project" value="InterPro"/>
</dbReference>
<name>A0A7R8UN87_HERIL</name>
<evidence type="ECO:0000256" key="8">
    <source>
        <dbReference type="ARBA" id="ARBA00022824"/>
    </source>
</evidence>
<comment type="function">
    <text evidence="2">May be involved in the metabolism of insect hormones and in the breakdown of synthetic insecticides.</text>
</comment>
<evidence type="ECO:0000256" key="9">
    <source>
        <dbReference type="ARBA" id="ARBA00022848"/>
    </source>
</evidence>
<evidence type="ECO:0000256" key="7">
    <source>
        <dbReference type="ARBA" id="ARBA00022723"/>
    </source>
</evidence>
<dbReference type="GO" id="GO:0004497">
    <property type="term" value="F:monooxygenase activity"/>
    <property type="evidence" value="ECO:0007669"/>
    <property type="project" value="UniProtKB-KW"/>
</dbReference>
<dbReference type="Pfam" id="PF00067">
    <property type="entry name" value="p450"/>
    <property type="match status" value="2"/>
</dbReference>
<evidence type="ECO:0000313" key="15">
    <source>
        <dbReference type="Proteomes" id="UP000594454"/>
    </source>
</evidence>
<keyword evidence="10" id="KW-0560">Oxidoreductase</keyword>
<keyword evidence="11" id="KW-0408">Iron</keyword>
<evidence type="ECO:0000256" key="1">
    <source>
        <dbReference type="ARBA" id="ARBA00001971"/>
    </source>
</evidence>
<keyword evidence="7" id="KW-0479">Metal-binding</keyword>
<organism evidence="14 15">
    <name type="scientific">Hermetia illucens</name>
    <name type="common">Black soldier fly</name>
    <dbReference type="NCBI Taxonomy" id="343691"/>
    <lineage>
        <taxon>Eukaryota</taxon>
        <taxon>Metazoa</taxon>
        <taxon>Ecdysozoa</taxon>
        <taxon>Arthropoda</taxon>
        <taxon>Hexapoda</taxon>
        <taxon>Insecta</taxon>
        <taxon>Pterygota</taxon>
        <taxon>Neoptera</taxon>
        <taxon>Endopterygota</taxon>
        <taxon>Diptera</taxon>
        <taxon>Brachycera</taxon>
        <taxon>Stratiomyomorpha</taxon>
        <taxon>Stratiomyidae</taxon>
        <taxon>Hermetiinae</taxon>
        <taxon>Hermetia</taxon>
    </lineage>
</organism>
<dbReference type="PRINTS" id="PR00463">
    <property type="entry name" value="EP450I"/>
</dbReference>
<dbReference type="InterPro" id="IPR036396">
    <property type="entry name" value="Cyt_P450_sf"/>
</dbReference>
<dbReference type="SUPFAM" id="SSF48264">
    <property type="entry name" value="Cytochrome P450"/>
    <property type="match status" value="2"/>
</dbReference>
<dbReference type="PANTHER" id="PTHR24292:SF54">
    <property type="entry name" value="CYP9F3-RELATED"/>
    <property type="match status" value="1"/>
</dbReference>
<gene>
    <name evidence="14" type="ORF">HERILL_LOCUS6844</name>
</gene>
<evidence type="ECO:0000256" key="3">
    <source>
        <dbReference type="ARBA" id="ARBA00004174"/>
    </source>
</evidence>
<dbReference type="PROSITE" id="PS00086">
    <property type="entry name" value="CYTOCHROME_P450"/>
    <property type="match status" value="2"/>
</dbReference>
<dbReference type="InterPro" id="IPR017972">
    <property type="entry name" value="Cyt_P450_CS"/>
</dbReference>
<comment type="similarity">
    <text evidence="5">Belongs to the cytochrome P450 family.</text>
</comment>
<keyword evidence="13" id="KW-0472">Membrane</keyword>